<dbReference type="PROSITE" id="PS50212">
    <property type="entry name" value="RASGEF_NTER"/>
    <property type="match status" value="1"/>
</dbReference>
<dbReference type="InterPro" id="IPR036964">
    <property type="entry name" value="RASGEF_cat_dom_sf"/>
</dbReference>
<dbReference type="SUPFAM" id="SSF54236">
    <property type="entry name" value="Ubiquitin-like"/>
    <property type="match status" value="1"/>
</dbReference>
<sequence>MDLRTVTLVEAEEDEDGSDDDEDDCCSSSVPTFNVPYLLYIDDEDEDDWSSLPYIDEEGEDEEGEEEREERERRDRSSEEYYSCSSSCASDRYVVVSGTPLKILEHLLSDLRLDDQRGAPESRVSELLLDDFLLTYLVFMTTNDLCQALLGHYSSKRVHGQGQEDGKEALYRKRKVLHLVAHWTRLYKDFLREDEHIKAFMKTLCRCVLEDLYEFPSLEKDMKEFQKLLRRRHTVDECPPQQKSKPLFQQLSLKENSLPLRFPRADTKEVLCRVYVSADSYLCVYTHSLLSVAELLRIVGQKMDRPEEDMVLVTHTPTGERRMLQAGQYVYSETLTPQSKLMVCRRDLTHIMAPLTDSELSRRTVRLLGINTWDMAAVLTQLDWNLFNSIHEQELVYSTMSCSTGGSHREGLSVLLQRCNEVQQWVMSEVLMCVSLNKRVQLLKKFIKIAAHCKAQRNLNSAFAIIMGLNTAAVSRLNITWEKVPGKFKKIFSELELITDPSLNHKAYRDAFKKMKPPKIPFMPLLLKDITFIHEGNKTFQDNLVNFQKLHMIADTVRLIRHCQSDQLGNEVVGSDSAEVRASVHYLHIIDNQQTLFQLSHKLEPRA</sequence>
<feature type="domain" description="N-terminal Ras-GEF" evidence="5">
    <location>
        <begin position="91"/>
        <end position="230"/>
    </location>
</feature>
<dbReference type="InterPro" id="IPR000651">
    <property type="entry name" value="Ras-like_Gua-exchang_fac_N"/>
</dbReference>
<feature type="region of interest" description="Disordered" evidence="3">
    <location>
        <begin position="44"/>
        <end position="77"/>
    </location>
</feature>
<dbReference type="GeneTree" id="ENSGT00940000155137"/>
<feature type="domain" description="Ras-GEF" evidence="4">
    <location>
        <begin position="371"/>
        <end position="606"/>
    </location>
</feature>
<dbReference type="InterPro" id="IPR023578">
    <property type="entry name" value="Ras_GEF_dom_sf"/>
</dbReference>
<dbReference type="Gene3D" id="1.20.870.10">
    <property type="entry name" value="Son of sevenless (SoS) protein Chain: S domain 1"/>
    <property type="match status" value="1"/>
</dbReference>
<feature type="compositionally biased region" description="Acidic residues" evidence="3">
    <location>
        <begin position="44"/>
        <end position="69"/>
    </location>
</feature>
<dbReference type="Ensembl" id="ENSOTST00005122753.1">
    <property type="protein sequence ID" value="ENSOTSP00005143298.1"/>
    <property type="gene ID" value="ENSOTSG00005004108.2"/>
</dbReference>
<evidence type="ECO:0000313" key="6">
    <source>
        <dbReference type="Ensembl" id="ENSOTSP00005143298.1"/>
    </source>
</evidence>
<evidence type="ECO:0000256" key="2">
    <source>
        <dbReference type="PROSITE-ProRule" id="PRU00168"/>
    </source>
</evidence>
<reference evidence="6" key="3">
    <citation type="submission" date="2025-09" db="UniProtKB">
        <authorList>
            <consortium name="Ensembl"/>
        </authorList>
    </citation>
    <scope>IDENTIFICATION</scope>
</reference>
<dbReference type="Gene3D" id="1.10.840.10">
    <property type="entry name" value="Ras guanine-nucleotide exchange factors catalytic domain"/>
    <property type="match status" value="1"/>
</dbReference>
<keyword evidence="7" id="KW-1185">Reference proteome</keyword>
<protein>
    <recommendedName>
        <fullName evidence="8">Rap guanine nucleotide exchange factor 5</fullName>
    </recommendedName>
</protein>
<organism evidence="6 7">
    <name type="scientific">Oncorhynchus tshawytscha</name>
    <name type="common">Chinook salmon</name>
    <name type="synonym">Salmo tshawytscha</name>
    <dbReference type="NCBI Taxonomy" id="74940"/>
    <lineage>
        <taxon>Eukaryota</taxon>
        <taxon>Metazoa</taxon>
        <taxon>Chordata</taxon>
        <taxon>Craniata</taxon>
        <taxon>Vertebrata</taxon>
        <taxon>Euteleostomi</taxon>
        <taxon>Actinopterygii</taxon>
        <taxon>Neopterygii</taxon>
        <taxon>Teleostei</taxon>
        <taxon>Protacanthopterygii</taxon>
        <taxon>Salmoniformes</taxon>
        <taxon>Salmonidae</taxon>
        <taxon>Salmoninae</taxon>
        <taxon>Oncorhynchus</taxon>
    </lineage>
</organism>
<evidence type="ECO:0008006" key="8">
    <source>
        <dbReference type="Google" id="ProtNLM"/>
    </source>
</evidence>
<dbReference type="PANTHER" id="PTHR23113:SF26">
    <property type="entry name" value="RAP GUANINE NUCLEOTIDE EXCHANGE FACTOR 5"/>
    <property type="match status" value="1"/>
</dbReference>
<dbReference type="SUPFAM" id="SSF48366">
    <property type="entry name" value="Ras GEF"/>
    <property type="match status" value="1"/>
</dbReference>
<dbReference type="InterPro" id="IPR029071">
    <property type="entry name" value="Ubiquitin-like_domsf"/>
</dbReference>
<dbReference type="CDD" id="cd00155">
    <property type="entry name" value="RasGEF"/>
    <property type="match status" value="1"/>
</dbReference>
<accession>A0AAZ3RQF8</accession>
<dbReference type="GO" id="GO:0005886">
    <property type="term" value="C:plasma membrane"/>
    <property type="evidence" value="ECO:0007669"/>
    <property type="project" value="TreeGrafter"/>
</dbReference>
<dbReference type="Gene3D" id="3.10.20.90">
    <property type="entry name" value="Phosphatidylinositol 3-kinase Catalytic Subunit, Chain A, domain 1"/>
    <property type="match status" value="1"/>
</dbReference>
<evidence type="ECO:0000256" key="1">
    <source>
        <dbReference type="ARBA" id="ARBA00022658"/>
    </source>
</evidence>
<dbReference type="AlphaFoldDB" id="A0AAZ3RQF8"/>
<dbReference type="PANTHER" id="PTHR23113">
    <property type="entry name" value="GUANINE NUCLEOTIDE EXCHANGE FACTOR"/>
    <property type="match status" value="1"/>
</dbReference>
<dbReference type="InterPro" id="IPR001895">
    <property type="entry name" value="RASGEF_cat_dom"/>
</dbReference>
<reference evidence="7" key="1">
    <citation type="journal article" date="2018" name="PLoS ONE">
        <title>Chinook salmon (Oncorhynchus tshawytscha) genome and transcriptome.</title>
        <authorList>
            <person name="Christensen K.A."/>
            <person name="Leong J.S."/>
            <person name="Sakhrani D."/>
            <person name="Biagi C.A."/>
            <person name="Minkley D.R."/>
            <person name="Withler R.E."/>
            <person name="Rondeau E.B."/>
            <person name="Koop B.F."/>
            <person name="Devlin R.H."/>
        </authorList>
    </citation>
    <scope>NUCLEOTIDE SEQUENCE [LARGE SCALE GENOMIC DNA]</scope>
</reference>
<dbReference type="PROSITE" id="PS50009">
    <property type="entry name" value="RASGEF_CAT"/>
    <property type="match status" value="1"/>
</dbReference>
<dbReference type="CDD" id="cd06224">
    <property type="entry name" value="REM"/>
    <property type="match status" value="1"/>
</dbReference>
<dbReference type="GO" id="GO:0005085">
    <property type="term" value="F:guanyl-nucleotide exchange factor activity"/>
    <property type="evidence" value="ECO:0007669"/>
    <property type="project" value="UniProtKB-KW"/>
</dbReference>
<gene>
    <name evidence="6" type="primary">LOC112265821</name>
</gene>
<dbReference type="SMART" id="SM00229">
    <property type="entry name" value="RasGEFN"/>
    <property type="match status" value="1"/>
</dbReference>
<dbReference type="Proteomes" id="UP000694402">
    <property type="component" value="Unassembled WGS sequence"/>
</dbReference>
<evidence type="ECO:0000259" key="5">
    <source>
        <dbReference type="PROSITE" id="PS50212"/>
    </source>
</evidence>
<reference evidence="6" key="2">
    <citation type="submission" date="2025-08" db="UniProtKB">
        <authorList>
            <consortium name="Ensembl"/>
        </authorList>
    </citation>
    <scope>IDENTIFICATION</scope>
</reference>
<dbReference type="PROSITE" id="PS00720">
    <property type="entry name" value="RASGEF"/>
    <property type="match status" value="1"/>
</dbReference>
<dbReference type="InterPro" id="IPR008937">
    <property type="entry name" value="Ras-like_GEF"/>
</dbReference>
<evidence type="ECO:0000256" key="3">
    <source>
        <dbReference type="SAM" id="MobiDB-lite"/>
    </source>
</evidence>
<feature type="compositionally biased region" description="Acidic residues" evidence="3">
    <location>
        <begin position="10"/>
        <end position="25"/>
    </location>
</feature>
<keyword evidence="1 2" id="KW-0344">Guanine-nucleotide releasing factor</keyword>
<feature type="region of interest" description="Disordered" evidence="3">
    <location>
        <begin position="1"/>
        <end position="30"/>
    </location>
</feature>
<dbReference type="Pfam" id="PF00618">
    <property type="entry name" value="RasGEF_N"/>
    <property type="match status" value="1"/>
</dbReference>
<evidence type="ECO:0000313" key="7">
    <source>
        <dbReference type="Proteomes" id="UP000694402"/>
    </source>
</evidence>
<name>A0AAZ3RQF8_ONCTS</name>
<dbReference type="InterPro" id="IPR019804">
    <property type="entry name" value="Ras_G-nucl-exch_fac_CS"/>
</dbReference>
<dbReference type="SMART" id="SM00147">
    <property type="entry name" value="RasGEF"/>
    <property type="match status" value="1"/>
</dbReference>
<evidence type="ECO:0000259" key="4">
    <source>
        <dbReference type="PROSITE" id="PS50009"/>
    </source>
</evidence>
<dbReference type="Pfam" id="PF00617">
    <property type="entry name" value="RasGEF"/>
    <property type="match status" value="1"/>
</dbReference>
<dbReference type="GO" id="GO:0007265">
    <property type="term" value="P:Ras protein signal transduction"/>
    <property type="evidence" value="ECO:0007669"/>
    <property type="project" value="TreeGrafter"/>
</dbReference>
<proteinExistence type="predicted"/>